<dbReference type="Proteomes" id="UP000006548">
    <property type="component" value="Chromosome 3"/>
</dbReference>
<dbReference type="EMBL" id="CP002686">
    <property type="protein sequence ID" value="ANM65471.1"/>
    <property type="molecule type" value="Genomic_DNA"/>
</dbReference>
<feature type="non-terminal residue" evidence="2">
    <location>
        <position position="1"/>
    </location>
</feature>
<gene>
    <name evidence="2" type="ordered locus">At3g44265</name>
</gene>
<dbReference type="InParanoid" id="A0A1I9LSB3"/>
<reference evidence="3" key="2">
    <citation type="journal article" date="2017" name="Plant J.">
        <title>Araport11: a complete reannotation of the Arabidopsis thaliana reference genome.</title>
        <authorList>
            <person name="Cheng C.Y."/>
            <person name="Krishnakumar V."/>
            <person name="Chan A.P."/>
            <person name="Thibaud-Nissen F."/>
            <person name="Schobel S."/>
            <person name="Town C.D."/>
        </authorList>
    </citation>
    <scope>GENOME REANNOTATION</scope>
    <source>
        <strain evidence="3">cv. Columbia</strain>
    </source>
</reference>
<evidence type="ECO:0000313" key="3">
    <source>
        <dbReference type="Proteomes" id="UP000006548"/>
    </source>
</evidence>
<feature type="transmembrane region" description="Helical" evidence="1">
    <location>
        <begin position="308"/>
        <end position="328"/>
    </location>
</feature>
<reference evidence="2 3" key="1">
    <citation type="journal article" date="2000" name="Nature">
        <title>Sequence and analysis of chromosome 3 of the plant Arabidopsis thaliana.</title>
        <authorList>
            <consortium name="European Union Chromosome 3 Arabidopsis Sequencing Consortium"/>
            <consortium name="Institute for Genomic Research"/>
            <consortium name="Kazusa DNA Research Institute"/>
            <person name="Salanoubat M."/>
            <person name="Lemcke K."/>
            <person name="Rieger M."/>
            <person name="Ansorge W."/>
            <person name="Unseld M."/>
            <person name="Fartmann B."/>
            <person name="Valle G."/>
            <person name="Blocker H."/>
            <person name="Perez-Alonso M."/>
            <person name="Obermaier B."/>
            <person name="Delseny M."/>
            <person name="Boutry M."/>
            <person name="Grivell L.A."/>
            <person name="Mache R."/>
            <person name="Puigdomenech P."/>
            <person name="De Simone V."/>
            <person name="Choisne N."/>
            <person name="Artiguenave F."/>
            <person name="Robert C."/>
            <person name="Brottier P."/>
            <person name="Wincker P."/>
            <person name="Cattolico L."/>
            <person name="Weissenbach J."/>
            <person name="Saurin W."/>
            <person name="Quetier F."/>
            <person name="Schafer M."/>
            <person name="Muller-Auer S."/>
            <person name="Gabel C."/>
            <person name="Fuchs M."/>
            <person name="Benes V."/>
            <person name="Wurmbach E."/>
            <person name="Drzonek H."/>
            <person name="Erfle H."/>
            <person name="Jordan N."/>
            <person name="Bangert S."/>
            <person name="Wiedelmann R."/>
            <person name="Kranz H."/>
            <person name="Voss H."/>
            <person name="Holland R."/>
            <person name="Brandt P."/>
            <person name="Nyakatura G."/>
            <person name="Vezzi A."/>
            <person name="D'Angelo M."/>
            <person name="Pallavicini A."/>
            <person name="Toppo S."/>
            <person name="Simionati B."/>
            <person name="Conrad A."/>
            <person name="Hornischer K."/>
            <person name="Kauer G."/>
            <person name="Lohnert T.H."/>
            <person name="Nordsiek G."/>
            <person name="Reichelt J."/>
            <person name="Scharfe M."/>
            <person name="Schon O."/>
            <person name="Bargues M."/>
            <person name="Terol J."/>
            <person name="Climent J."/>
            <person name="Navarro P."/>
            <person name="Collado C."/>
            <person name="Perez-Perez A."/>
            <person name="Ottenwalder B."/>
            <person name="Duchemin D."/>
            <person name="Cooke R."/>
            <person name="Laudie M."/>
            <person name="Berger-Llauro C."/>
            <person name="Purnelle B."/>
            <person name="Masuy D."/>
            <person name="de Haan M."/>
            <person name="Maarse A.C."/>
            <person name="Alcaraz J.P."/>
            <person name="Cottet A."/>
            <person name="Casacuberta E."/>
            <person name="Monfort A."/>
            <person name="Argiriou A."/>
            <person name="flores M."/>
            <person name="Liguori R."/>
            <person name="Vitale D."/>
            <person name="Mannhaupt G."/>
            <person name="Haase D."/>
            <person name="Schoof H."/>
            <person name="Rudd S."/>
            <person name="Zaccaria P."/>
            <person name="Mewes H.W."/>
            <person name="Mayer K.F."/>
            <person name="Kaul S."/>
            <person name="Town C.D."/>
            <person name="Koo H.L."/>
            <person name="Tallon L.J."/>
            <person name="Jenkins J."/>
            <person name="Rooney T."/>
            <person name="Rizzo M."/>
            <person name="Walts A."/>
            <person name="Utterback T."/>
            <person name="Fujii C.Y."/>
            <person name="Shea T.P."/>
            <person name="Creasy T.H."/>
            <person name="Haas B."/>
            <person name="Maiti R."/>
            <person name="Wu D."/>
            <person name="Peterson J."/>
            <person name="Van Aken S."/>
            <person name="Pai G."/>
            <person name="Militscher J."/>
            <person name="Sellers P."/>
            <person name="Gill J.E."/>
            <person name="Feldblyum T.V."/>
            <person name="Preuss D."/>
            <person name="Lin X."/>
            <person name="Nierman W.C."/>
            <person name="Salzberg S.L."/>
            <person name="White O."/>
            <person name="Venter J.C."/>
            <person name="Fraser C.M."/>
            <person name="Kaneko T."/>
            <person name="Nakamura Y."/>
            <person name="Sato S."/>
            <person name="Kato T."/>
            <person name="Asamizu E."/>
            <person name="Sasamoto S."/>
            <person name="Kimura T."/>
            <person name="Idesawa K."/>
            <person name="Kawashima K."/>
            <person name="Kishida Y."/>
            <person name="Kiyokawa C."/>
            <person name="Kohara M."/>
            <person name="Matsumoto M."/>
            <person name="Matsuno A."/>
            <person name="Muraki A."/>
            <person name="Nakayama S."/>
            <person name="Nakazaki N."/>
            <person name="Shinpo S."/>
            <person name="Takeuchi C."/>
            <person name="Wada T."/>
            <person name="Watanabe A."/>
            <person name="Yamada M."/>
            <person name="Yasuda M."/>
            <person name="Tabata S."/>
        </authorList>
    </citation>
    <scope>NUCLEOTIDE SEQUENCE [LARGE SCALE GENOMIC DNA]</scope>
    <source>
        <strain evidence="3">cv. Columbia</strain>
    </source>
</reference>
<dbReference type="AlphaFoldDB" id="A0A1I9LSB3"/>
<dbReference type="RefSeq" id="NP_001327435.1">
    <property type="nucleotide sequence ID" value="NM_001339124.1"/>
</dbReference>
<dbReference type="GeneID" id="28719369"/>
<proteinExistence type="predicted"/>
<evidence type="ECO:0000313" key="2">
    <source>
        <dbReference type="EMBL" id="ANM65471.1"/>
    </source>
</evidence>
<keyword evidence="3" id="KW-1185">Reference proteome</keyword>
<dbReference type="OMA" id="THHEIAC"/>
<accession>A0A1I9LSB3</accession>
<feature type="transmembrane region" description="Helical" evidence="1">
    <location>
        <begin position="333"/>
        <end position="354"/>
    </location>
</feature>
<dbReference type="KEGG" id="ath:AT3G44265"/>
<evidence type="ECO:0000256" key="1">
    <source>
        <dbReference type="SAM" id="Phobius"/>
    </source>
</evidence>
<keyword evidence="1" id="KW-1133">Transmembrane helix</keyword>
<keyword evidence="1" id="KW-0812">Transmembrane</keyword>
<dbReference type="ExpressionAtlas" id="A0A1I9LSB3">
    <property type="expression patterns" value="baseline and differential"/>
</dbReference>
<organism evidence="2 3">
    <name type="scientific">Arabidopsis thaliana</name>
    <name type="common">Mouse-ear cress</name>
    <dbReference type="NCBI Taxonomy" id="3702"/>
    <lineage>
        <taxon>Eukaryota</taxon>
        <taxon>Viridiplantae</taxon>
        <taxon>Streptophyta</taxon>
        <taxon>Embryophyta</taxon>
        <taxon>Tracheophyta</taxon>
        <taxon>Spermatophyta</taxon>
        <taxon>Magnoliopsida</taxon>
        <taxon>eudicotyledons</taxon>
        <taxon>Gunneridae</taxon>
        <taxon>Pentapetalae</taxon>
        <taxon>rosids</taxon>
        <taxon>malvids</taxon>
        <taxon>Brassicales</taxon>
        <taxon>Brassicaceae</taxon>
        <taxon>Camelineae</taxon>
        <taxon>Arabidopsis</taxon>
    </lineage>
</organism>
<name>A0A1I9LSB3_ARATH</name>
<sequence>SLAFPETFLHRVSSPLVTSSPPPAFQPNPSCLVFELSGFLLLGSLRPTLSPVKVARVSGGDDLITLVASRSDLIFSQVGLGPFSLPLRPICRIGVPKRLLQKPRSDPNFLLLSFNIILSRFMSSIDCGRQLEHTLSLLLCWFKIYLRTLPLETPISFFHGCKSLEKSGIMISPPKSGDYRILFKLSSLLHLSIEFIQSLLLLSIIRDLPKDSTRVMKMGIMIPLISSGDYPFFSKLFSPSPLCLELKIIPDFICISQDINPLVSTPSMRFASPNHEAKDFFSTSLYLGLIVNISYFPEVFVEVSLTHFEVVCGMWLVCLCLRLSLVYLLKLSLFVASLCFFKIFVTCFIFENFVNLPLWDLME</sequence>
<protein>
    <submittedName>
        <fullName evidence="2">Beta-galactosidase-like protein</fullName>
    </submittedName>
</protein>
<dbReference type="TAIR" id="AT3G44265"/>
<keyword evidence="1" id="KW-0472">Membrane</keyword>